<protein>
    <submittedName>
        <fullName evidence="2">Uncharacterized protein</fullName>
    </submittedName>
</protein>
<comment type="caution">
    <text evidence="2">The sequence shown here is derived from an EMBL/GenBank/DDBJ whole genome shotgun (WGS) entry which is preliminary data.</text>
</comment>
<evidence type="ECO:0000313" key="2">
    <source>
        <dbReference type="EMBL" id="KAK3312596.1"/>
    </source>
</evidence>
<dbReference type="AlphaFoldDB" id="A0AAE0HTV1"/>
<dbReference type="EMBL" id="JAUEDM010000008">
    <property type="protein sequence ID" value="KAK3312596.1"/>
    <property type="molecule type" value="Genomic_DNA"/>
</dbReference>
<sequence length="107" mass="11551">MSATTTLALRILIISPSPSSSESINLSRVPSSSMSSSSSDLITSFMWRIIHFARSQSSFRNRPASARSVLSSRPGYVDIVGSRVASAEGHFRHSGISIEYPSEDSSK</sequence>
<feature type="region of interest" description="Disordered" evidence="1">
    <location>
        <begin position="18"/>
        <end position="37"/>
    </location>
</feature>
<accession>A0AAE0HTV1</accession>
<evidence type="ECO:0000313" key="3">
    <source>
        <dbReference type="Proteomes" id="UP001283341"/>
    </source>
</evidence>
<reference evidence="2" key="1">
    <citation type="journal article" date="2023" name="Mol. Phylogenet. Evol.">
        <title>Genome-scale phylogeny and comparative genomics of the fungal order Sordariales.</title>
        <authorList>
            <person name="Hensen N."/>
            <person name="Bonometti L."/>
            <person name="Westerberg I."/>
            <person name="Brannstrom I.O."/>
            <person name="Guillou S."/>
            <person name="Cros-Aarteil S."/>
            <person name="Calhoun S."/>
            <person name="Haridas S."/>
            <person name="Kuo A."/>
            <person name="Mondo S."/>
            <person name="Pangilinan J."/>
            <person name="Riley R."/>
            <person name="LaButti K."/>
            <person name="Andreopoulos B."/>
            <person name="Lipzen A."/>
            <person name="Chen C."/>
            <person name="Yan M."/>
            <person name="Daum C."/>
            <person name="Ng V."/>
            <person name="Clum A."/>
            <person name="Steindorff A."/>
            <person name="Ohm R.A."/>
            <person name="Martin F."/>
            <person name="Silar P."/>
            <person name="Natvig D.O."/>
            <person name="Lalanne C."/>
            <person name="Gautier V."/>
            <person name="Ament-Velasquez S.L."/>
            <person name="Kruys A."/>
            <person name="Hutchinson M.I."/>
            <person name="Powell A.J."/>
            <person name="Barry K."/>
            <person name="Miller A.N."/>
            <person name="Grigoriev I.V."/>
            <person name="Debuchy R."/>
            <person name="Gladieux P."/>
            <person name="Hiltunen Thoren M."/>
            <person name="Johannesson H."/>
        </authorList>
    </citation>
    <scope>NUCLEOTIDE SEQUENCE</scope>
    <source>
        <strain evidence="2">CBS 118394</strain>
    </source>
</reference>
<organism evidence="2 3">
    <name type="scientific">Apodospora peruviana</name>
    <dbReference type="NCBI Taxonomy" id="516989"/>
    <lineage>
        <taxon>Eukaryota</taxon>
        <taxon>Fungi</taxon>
        <taxon>Dikarya</taxon>
        <taxon>Ascomycota</taxon>
        <taxon>Pezizomycotina</taxon>
        <taxon>Sordariomycetes</taxon>
        <taxon>Sordariomycetidae</taxon>
        <taxon>Sordariales</taxon>
        <taxon>Lasiosphaeriaceae</taxon>
        <taxon>Apodospora</taxon>
    </lineage>
</organism>
<dbReference type="Proteomes" id="UP001283341">
    <property type="component" value="Unassembled WGS sequence"/>
</dbReference>
<evidence type="ECO:0000256" key="1">
    <source>
        <dbReference type="SAM" id="MobiDB-lite"/>
    </source>
</evidence>
<reference evidence="2" key="2">
    <citation type="submission" date="2023-06" db="EMBL/GenBank/DDBJ databases">
        <authorList>
            <consortium name="Lawrence Berkeley National Laboratory"/>
            <person name="Haridas S."/>
            <person name="Hensen N."/>
            <person name="Bonometti L."/>
            <person name="Westerberg I."/>
            <person name="Brannstrom I.O."/>
            <person name="Guillou S."/>
            <person name="Cros-Aarteil S."/>
            <person name="Calhoun S."/>
            <person name="Kuo A."/>
            <person name="Mondo S."/>
            <person name="Pangilinan J."/>
            <person name="Riley R."/>
            <person name="Labutti K."/>
            <person name="Andreopoulos B."/>
            <person name="Lipzen A."/>
            <person name="Chen C."/>
            <person name="Yanf M."/>
            <person name="Daum C."/>
            <person name="Ng V."/>
            <person name="Clum A."/>
            <person name="Steindorff A."/>
            <person name="Ohm R."/>
            <person name="Martin F."/>
            <person name="Silar P."/>
            <person name="Natvig D."/>
            <person name="Lalanne C."/>
            <person name="Gautier V."/>
            <person name="Ament-Velasquez S.L."/>
            <person name="Kruys A."/>
            <person name="Hutchinson M.I."/>
            <person name="Powell A.J."/>
            <person name="Barry K."/>
            <person name="Miller A.N."/>
            <person name="Grigoriev I.V."/>
            <person name="Debuchy R."/>
            <person name="Gladieux P."/>
            <person name="Thoren M.H."/>
            <person name="Johannesson H."/>
        </authorList>
    </citation>
    <scope>NUCLEOTIDE SEQUENCE</scope>
    <source>
        <strain evidence="2">CBS 118394</strain>
    </source>
</reference>
<gene>
    <name evidence="2" type="ORF">B0H66DRAFT_595150</name>
</gene>
<proteinExistence type="predicted"/>
<name>A0AAE0HTV1_9PEZI</name>
<keyword evidence="3" id="KW-1185">Reference proteome</keyword>